<comment type="similarity">
    <text evidence="1">Belongs to the enoyl-CoA hydratase/isomerase family.</text>
</comment>
<dbReference type="InterPro" id="IPR001753">
    <property type="entry name" value="Enoyl-CoA_hydra/iso"/>
</dbReference>
<dbReference type="PROSITE" id="PS00166">
    <property type="entry name" value="ENOYL_COA_HYDRATASE"/>
    <property type="match status" value="1"/>
</dbReference>
<dbReference type="Pfam" id="PF00378">
    <property type="entry name" value="ECH_1"/>
    <property type="match status" value="1"/>
</dbReference>
<evidence type="ECO:0000256" key="2">
    <source>
        <dbReference type="ARBA" id="ARBA00023239"/>
    </source>
</evidence>
<feature type="non-terminal residue" evidence="3">
    <location>
        <position position="201"/>
    </location>
</feature>
<dbReference type="Gene3D" id="3.90.226.10">
    <property type="entry name" value="2-enoyl-CoA Hydratase, Chain A, domain 1"/>
    <property type="match status" value="1"/>
</dbReference>
<evidence type="ECO:0000256" key="1">
    <source>
        <dbReference type="ARBA" id="ARBA00005254"/>
    </source>
</evidence>
<accession>A0A0F9BZU6</accession>
<dbReference type="GO" id="GO:0006635">
    <property type="term" value="P:fatty acid beta-oxidation"/>
    <property type="evidence" value="ECO:0007669"/>
    <property type="project" value="TreeGrafter"/>
</dbReference>
<name>A0A0F9BZU6_9ZZZZ</name>
<dbReference type="PANTHER" id="PTHR11941:SF54">
    <property type="entry name" value="ENOYL-COA HYDRATASE, MITOCHONDRIAL"/>
    <property type="match status" value="1"/>
</dbReference>
<dbReference type="GO" id="GO:0016829">
    <property type="term" value="F:lyase activity"/>
    <property type="evidence" value="ECO:0007669"/>
    <property type="project" value="UniProtKB-KW"/>
</dbReference>
<dbReference type="InterPro" id="IPR018376">
    <property type="entry name" value="Enoyl-CoA_hyd/isom_CS"/>
</dbReference>
<dbReference type="AlphaFoldDB" id="A0A0F9BZU6"/>
<dbReference type="CDD" id="cd06558">
    <property type="entry name" value="crotonase-like"/>
    <property type="match status" value="1"/>
</dbReference>
<proteinExistence type="inferred from homology"/>
<reference evidence="3" key="1">
    <citation type="journal article" date="2015" name="Nature">
        <title>Complex archaea that bridge the gap between prokaryotes and eukaryotes.</title>
        <authorList>
            <person name="Spang A."/>
            <person name="Saw J.H."/>
            <person name="Jorgensen S.L."/>
            <person name="Zaremba-Niedzwiedzka K."/>
            <person name="Martijn J."/>
            <person name="Lind A.E."/>
            <person name="van Eijk R."/>
            <person name="Schleper C."/>
            <person name="Guy L."/>
            <person name="Ettema T.J."/>
        </authorList>
    </citation>
    <scope>NUCLEOTIDE SEQUENCE</scope>
</reference>
<dbReference type="FunFam" id="3.90.226.10:FF:000009">
    <property type="entry name" value="Carnitinyl-CoA dehydratase"/>
    <property type="match status" value="1"/>
</dbReference>
<dbReference type="InterPro" id="IPR029045">
    <property type="entry name" value="ClpP/crotonase-like_dom_sf"/>
</dbReference>
<gene>
    <name evidence="3" type="ORF">LCGC14_2384950</name>
</gene>
<protein>
    <recommendedName>
        <fullName evidence="4">Enoyl-CoA hydratase</fullName>
    </recommendedName>
</protein>
<evidence type="ECO:0008006" key="4">
    <source>
        <dbReference type="Google" id="ProtNLM"/>
    </source>
</evidence>
<sequence length="201" mass="21248">MPVRYELEGRIATITLDRPDALNAIDLETWQAFSEATARLEADPEAWVGIITGAGDRAFSAGADLRSTIPRLLDDPDHNPYPEPPTIMRGQTVTKPLIAAVNGMALGGGLEVVLACDLRVAAENARFGAPEVTLGLIPGWGGTQRLPRQLPWAVAARILLTGQPLTAQEALQVGLVNAVVPGADLMAEAGRWAETLAKCGP</sequence>
<dbReference type="PANTHER" id="PTHR11941">
    <property type="entry name" value="ENOYL-COA HYDRATASE-RELATED"/>
    <property type="match status" value="1"/>
</dbReference>
<organism evidence="3">
    <name type="scientific">marine sediment metagenome</name>
    <dbReference type="NCBI Taxonomy" id="412755"/>
    <lineage>
        <taxon>unclassified sequences</taxon>
        <taxon>metagenomes</taxon>
        <taxon>ecological metagenomes</taxon>
    </lineage>
</organism>
<dbReference type="SUPFAM" id="SSF52096">
    <property type="entry name" value="ClpP/crotonase"/>
    <property type="match status" value="1"/>
</dbReference>
<keyword evidence="2" id="KW-0456">Lyase</keyword>
<dbReference type="EMBL" id="LAZR01035456">
    <property type="protein sequence ID" value="KKL27460.1"/>
    <property type="molecule type" value="Genomic_DNA"/>
</dbReference>
<comment type="caution">
    <text evidence="3">The sequence shown here is derived from an EMBL/GenBank/DDBJ whole genome shotgun (WGS) entry which is preliminary data.</text>
</comment>
<evidence type="ECO:0000313" key="3">
    <source>
        <dbReference type="EMBL" id="KKL27460.1"/>
    </source>
</evidence>